<dbReference type="Proteomes" id="UP000069850">
    <property type="component" value="Chromosome 1"/>
</dbReference>
<dbReference type="KEGG" id="mema:MMAB1_1975"/>
<protein>
    <submittedName>
        <fullName evidence="1">Uncharacterized protein</fullName>
    </submittedName>
</protein>
<proteinExistence type="predicted"/>
<accession>A0A0X3BM88</accession>
<sequence length="211" mass="23525">MHLVEFLLPDIAPDPADLAGALDDPPAGGILKDIKHTLPELPGPHEEVLKAHPIRKQPEPEEVGVETRALRPDRPEIPRPVRNLDLHDMLDALAVAERVHETADPAYPLRHVDVLGVLALLHELLKPAVDVADGGDHIHHQLILKDEVEVDRLRQHRVLRPERHDYAFWHRSSPLLVTLNGNFSAVLMNVPLKSIFIPVTGIPKRSCSSFS</sequence>
<evidence type="ECO:0000313" key="1">
    <source>
        <dbReference type="EMBL" id="CVK33188.1"/>
    </source>
</evidence>
<dbReference type="AlphaFoldDB" id="A0A0X3BM88"/>
<evidence type="ECO:0000313" key="2">
    <source>
        <dbReference type="Proteomes" id="UP000069850"/>
    </source>
</evidence>
<name>A0A0X3BM88_9EURY</name>
<reference evidence="1 2" key="1">
    <citation type="submission" date="2016-01" db="EMBL/GenBank/DDBJ databases">
        <authorList>
            <person name="Manzoor S."/>
        </authorList>
    </citation>
    <scope>NUCLEOTIDE SEQUENCE [LARGE SCALE GENOMIC DNA]</scope>
    <source>
        <strain evidence="1">Methanoculleus sp MAB1</strain>
    </source>
</reference>
<dbReference type="EMBL" id="LT158599">
    <property type="protein sequence ID" value="CVK33188.1"/>
    <property type="molecule type" value="Genomic_DNA"/>
</dbReference>
<gene>
    <name evidence="1" type="ORF">MMAB1_1975</name>
</gene>
<organism evidence="1 2">
    <name type="scientific">Methanoculleus bourgensis</name>
    <dbReference type="NCBI Taxonomy" id="83986"/>
    <lineage>
        <taxon>Archaea</taxon>
        <taxon>Methanobacteriati</taxon>
        <taxon>Methanobacteriota</taxon>
        <taxon>Stenosarchaea group</taxon>
        <taxon>Methanomicrobia</taxon>
        <taxon>Methanomicrobiales</taxon>
        <taxon>Methanomicrobiaceae</taxon>
        <taxon>Methanoculleus</taxon>
    </lineage>
</organism>